<evidence type="ECO:0000313" key="3">
    <source>
        <dbReference type="EMBL" id="QHO63432.1"/>
    </source>
</evidence>
<dbReference type="InterPro" id="IPR027304">
    <property type="entry name" value="Trigger_fact/SurA_dom_sf"/>
</dbReference>
<dbReference type="EMBL" id="CP047901">
    <property type="protein sequence ID" value="QHO63432.1"/>
    <property type="molecule type" value="Genomic_DNA"/>
</dbReference>
<proteinExistence type="predicted"/>
<dbReference type="SUPFAM" id="SSF109998">
    <property type="entry name" value="Triger factor/SurA peptide-binding domain-like"/>
    <property type="match status" value="1"/>
</dbReference>
<dbReference type="Gene3D" id="1.10.4030.10">
    <property type="entry name" value="Porin chaperone SurA, peptide-binding domain"/>
    <property type="match status" value="1"/>
</dbReference>
<name>A0A857NC00_9BACT</name>
<organism evidence="3 4">
    <name type="scientific">Candidatus Chazhemtobacterium aquaticus</name>
    <dbReference type="NCBI Taxonomy" id="2715735"/>
    <lineage>
        <taxon>Bacteria</taxon>
        <taxon>Candidatus Chazhemtobacteraceae</taxon>
        <taxon>Candidatus Chazhemtobacterium</taxon>
    </lineage>
</organism>
<dbReference type="PANTHER" id="PTHR47245">
    <property type="entry name" value="PEPTIDYLPROLYL ISOMERASE"/>
    <property type="match status" value="1"/>
</dbReference>
<keyword evidence="4" id="KW-1185">Reference proteome</keyword>
<accession>A0A857NC00</accession>
<evidence type="ECO:0000256" key="2">
    <source>
        <dbReference type="SAM" id="Phobius"/>
    </source>
</evidence>
<sequence length="245" mass="27353">MATKKTNTRTASSKKTTSTRSRSRSQAKTTSVAPQTAATPTTTPVFSVPKLSTNFLLGFAIIVLSGIALFLVAQRYRGLLIAGTVNKTPITRWELNKVLTNRYGDAVLEELVNNELLTQEAAKQGITITDEDLANERQSLVDSLGGEENLASALTQYGLSEADLSDQLRLKLTQDRLSDKLFDVNITDEQIAEYFEANQAMYEGVELDQVREEIKQGLTQQQLQQEFYAWFDQLKSESQIETYIN</sequence>
<dbReference type="PANTHER" id="PTHR47245:SF2">
    <property type="entry name" value="PEPTIDYL-PROLYL CIS-TRANS ISOMERASE HP_0175-RELATED"/>
    <property type="match status" value="1"/>
</dbReference>
<gene>
    <name evidence="3" type="ORF">MICH65_0451</name>
</gene>
<dbReference type="InterPro" id="IPR050245">
    <property type="entry name" value="PrsA_foldase"/>
</dbReference>
<keyword evidence="2" id="KW-0472">Membrane</keyword>
<dbReference type="RefSeq" id="WP_161931813.1">
    <property type="nucleotide sequence ID" value="NZ_CP047901.1"/>
</dbReference>
<reference evidence="4" key="1">
    <citation type="journal article" date="2020" name="Microorganisms">
        <title>Complete Genome of a Member of a New Bacterial Lineage in the Microgenomates Group Reveals an Unusual Nucleotide Composition Disparity Between Two Strands of DNA and Limited Metabolic Potential.</title>
        <authorList>
            <person name="Kadnikov V.V."/>
            <person name="Mardanov A.V."/>
            <person name="Beletsky A.V."/>
            <person name="Karnachuk O.V."/>
            <person name="Ravin N.V."/>
        </authorList>
    </citation>
    <scope>NUCLEOTIDE SEQUENCE [LARGE SCALE GENOMIC DNA]</scope>
</reference>
<protein>
    <submittedName>
        <fullName evidence="3">Foldase protein PrsA</fullName>
    </submittedName>
</protein>
<dbReference type="Proteomes" id="UP000463983">
    <property type="component" value="Chromosome"/>
</dbReference>
<dbReference type="KEGG" id="caqa:MICH65_0451"/>
<feature type="transmembrane region" description="Helical" evidence="2">
    <location>
        <begin position="55"/>
        <end position="73"/>
    </location>
</feature>
<evidence type="ECO:0000256" key="1">
    <source>
        <dbReference type="SAM" id="MobiDB-lite"/>
    </source>
</evidence>
<dbReference type="Pfam" id="PF13624">
    <property type="entry name" value="SurA_N_3"/>
    <property type="match status" value="1"/>
</dbReference>
<dbReference type="AlphaFoldDB" id="A0A857NC00"/>
<keyword evidence="2" id="KW-1133">Transmembrane helix</keyword>
<feature type="region of interest" description="Disordered" evidence="1">
    <location>
        <begin position="1"/>
        <end position="44"/>
    </location>
</feature>
<keyword evidence="2" id="KW-0812">Transmembrane</keyword>
<evidence type="ECO:0000313" key="4">
    <source>
        <dbReference type="Proteomes" id="UP000463983"/>
    </source>
</evidence>